<dbReference type="EMBL" id="JAYMYQ010000005">
    <property type="protein sequence ID" value="KAK7329161.1"/>
    <property type="molecule type" value="Genomic_DNA"/>
</dbReference>
<comment type="caution">
    <text evidence="1">The sequence shown here is derived from an EMBL/GenBank/DDBJ whole genome shotgun (WGS) entry which is preliminary data.</text>
</comment>
<reference evidence="1 2" key="1">
    <citation type="submission" date="2024-01" db="EMBL/GenBank/DDBJ databases">
        <title>The genomes of 5 underutilized Papilionoideae crops provide insights into root nodulation and disease resistanc.</title>
        <authorList>
            <person name="Jiang F."/>
        </authorList>
    </citation>
    <scope>NUCLEOTIDE SEQUENCE [LARGE SCALE GENOMIC DNA]</scope>
    <source>
        <strain evidence="1">LVBAO_FW01</strain>
        <tissue evidence="1">Leaves</tissue>
    </source>
</reference>
<gene>
    <name evidence="1" type="ORF">VNO77_23310</name>
</gene>
<protein>
    <submittedName>
        <fullName evidence="1">Uncharacterized protein</fullName>
    </submittedName>
</protein>
<evidence type="ECO:0000313" key="1">
    <source>
        <dbReference type="EMBL" id="KAK7329161.1"/>
    </source>
</evidence>
<proteinExistence type="predicted"/>
<dbReference type="Proteomes" id="UP001367508">
    <property type="component" value="Unassembled WGS sequence"/>
</dbReference>
<evidence type="ECO:0000313" key="2">
    <source>
        <dbReference type="Proteomes" id="UP001367508"/>
    </source>
</evidence>
<keyword evidence="2" id="KW-1185">Reference proteome</keyword>
<sequence>MNLDSEKEITNYLKKALCSQSNQTMGMMKMSPMPLIDSETKLNKNISLSSGATSLEVPKIEPRDWLFLVVIESAIPATVVELIELFGFDSEAPDLNTADSPPTDE</sequence>
<accession>A0AAN9L520</accession>
<dbReference type="AlphaFoldDB" id="A0AAN9L520"/>
<organism evidence="1 2">
    <name type="scientific">Canavalia gladiata</name>
    <name type="common">Sword bean</name>
    <name type="synonym">Dolichos gladiatus</name>
    <dbReference type="NCBI Taxonomy" id="3824"/>
    <lineage>
        <taxon>Eukaryota</taxon>
        <taxon>Viridiplantae</taxon>
        <taxon>Streptophyta</taxon>
        <taxon>Embryophyta</taxon>
        <taxon>Tracheophyta</taxon>
        <taxon>Spermatophyta</taxon>
        <taxon>Magnoliopsida</taxon>
        <taxon>eudicotyledons</taxon>
        <taxon>Gunneridae</taxon>
        <taxon>Pentapetalae</taxon>
        <taxon>rosids</taxon>
        <taxon>fabids</taxon>
        <taxon>Fabales</taxon>
        <taxon>Fabaceae</taxon>
        <taxon>Papilionoideae</taxon>
        <taxon>50 kb inversion clade</taxon>
        <taxon>NPAAA clade</taxon>
        <taxon>indigoferoid/millettioid clade</taxon>
        <taxon>Phaseoleae</taxon>
        <taxon>Canavalia</taxon>
    </lineage>
</organism>
<name>A0AAN9L520_CANGL</name>